<dbReference type="SUPFAM" id="SSF47090">
    <property type="entry name" value="PGBD-like"/>
    <property type="match status" value="1"/>
</dbReference>
<feature type="domain" description="L,D-TPase catalytic" evidence="9">
    <location>
        <begin position="353"/>
        <end position="531"/>
    </location>
</feature>
<dbReference type="Gene3D" id="2.40.440.10">
    <property type="entry name" value="L,D-transpeptidase catalytic domain-like"/>
    <property type="match status" value="1"/>
</dbReference>
<dbReference type="EMBL" id="LGAA01000026">
    <property type="protein sequence ID" value="KPD01900.1"/>
    <property type="molecule type" value="Genomic_DNA"/>
</dbReference>
<protein>
    <submittedName>
        <fullName evidence="10">L,D-transpeptidase</fullName>
        <ecNumber evidence="10">2.-.-.-</ecNumber>
    </submittedName>
</protein>
<keyword evidence="4 7" id="KW-0133">Cell shape</keyword>
<evidence type="ECO:0000256" key="8">
    <source>
        <dbReference type="SAM" id="SignalP"/>
    </source>
</evidence>
<dbReference type="Gene3D" id="1.10.101.10">
    <property type="entry name" value="PGBD-like superfamily/PGBD"/>
    <property type="match status" value="1"/>
</dbReference>
<evidence type="ECO:0000256" key="2">
    <source>
        <dbReference type="ARBA" id="ARBA00005992"/>
    </source>
</evidence>
<keyword evidence="5 7" id="KW-0573">Peptidoglycan synthesis</keyword>
<evidence type="ECO:0000313" key="10">
    <source>
        <dbReference type="EMBL" id="KPD01900.1"/>
    </source>
</evidence>
<dbReference type="InterPro" id="IPR038063">
    <property type="entry name" value="Transpep_catalytic_dom"/>
</dbReference>
<accession>A0A0N0I9B2</accession>
<evidence type="ECO:0000256" key="6">
    <source>
        <dbReference type="ARBA" id="ARBA00023316"/>
    </source>
</evidence>
<evidence type="ECO:0000259" key="9">
    <source>
        <dbReference type="PROSITE" id="PS52029"/>
    </source>
</evidence>
<dbReference type="AlphaFoldDB" id="A0A0N0I9B2"/>
<feature type="active site" description="Proton donor/acceptor" evidence="7">
    <location>
        <position position="488"/>
    </location>
</feature>
<feature type="chain" id="PRO_5005851100" evidence="8">
    <location>
        <begin position="27"/>
        <end position="593"/>
    </location>
</feature>
<dbReference type="PANTHER" id="PTHR41533">
    <property type="entry name" value="L,D-TRANSPEPTIDASE HI_1667-RELATED"/>
    <property type="match status" value="1"/>
</dbReference>
<dbReference type="CDD" id="cd16913">
    <property type="entry name" value="YkuD_like"/>
    <property type="match status" value="1"/>
</dbReference>
<dbReference type="GO" id="GO:0071555">
    <property type="term" value="P:cell wall organization"/>
    <property type="evidence" value="ECO:0007669"/>
    <property type="project" value="UniProtKB-UniRule"/>
</dbReference>
<dbReference type="InterPro" id="IPR036366">
    <property type="entry name" value="PGBDSf"/>
</dbReference>
<evidence type="ECO:0000256" key="3">
    <source>
        <dbReference type="ARBA" id="ARBA00022679"/>
    </source>
</evidence>
<evidence type="ECO:0000256" key="7">
    <source>
        <dbReference type="PROSITE-ProRule" id="PRU01373"/>
    </source>
</evidence>
<dbReference type="PANTHER" id="PTHR41533:SF1">
    <property type="entry name" value="L,D-TRANSPEPTIDASE YCBB-RELATED"/>
    <property type="match status" value="1"/>
</dbReference>
<dbReference type="GO" id="GO:0016740">
    <property type="term" value="F:transferase activity"/>
    <property type="evidence" value="ECO:0007669"/>
    <property type="project" value="UniProtKB-KW"/>
</dbReference>
<reference evidence="10 11" key="1">
    <citation type="submission" date="2015-07" db="EMBL/GenBank/DDBJ databases">
        <title>ATOL: Assembling a taxonomically balanced genome-scale reconstruction of the evolutionary history of the Enterobacteriaceae.</title>
        <authorList>
            <person name="Plunkett G.III."/>
            <person name="Neeno-Eckwall E.C."/>
            <person name="Glasner J.D."/>
            <person name="Perna N.T."/>
        </authorList>
    </citation>
    <scope>NUCLEOTIDE SEQUENCE [LARGE SCALE GENOMIC DNA]</scope>
    <source>
        <strain evidence="10 11">ATCC 35017</strain>
    </source>
</reference>
<keyword evidence="6 7" id="KW-0961">Cell wall biogenesis/degradation</keyword>
<dbReference type="Pfam" id="PF03734">
    <property type="entry name" value="YkuD"/>
    <property type="match status" value="1"/>
</dbReference>
<comment type="similarity">
    <text evidence="2">Belongs to the YkuD family.</text>
</comment>
<dbReference type="EC" id="2.-.-.-" evidence="10"/>
<gene>
    <name evidence="10" type="ORF">M992_2443</name>
</gene>
<keyword evidence="11" id="KW-1185">Reference proteome</keyword>
<dbReference type="SUPFAM" id="SSF141523">
    <property type="entry name" value="L,D-transpeptidase catalytic domain-like"/>
    <property type="match status" value="1"/>
</dbReference>
<dbReference type="Proteomes" id="UP000053226">
    <property type="component" value="Unassembled WGS sequence"/>
</dbReference>
<evidence type="ECO:0000256" key="1">
    <source>
        <dbReference type="ARBA" id="ARBA00004752"/>
    </source>
</evidence>
<keyword evidence="3 10" id="KW-0808">Transferase</keyword>
<dbReference type="InterPro" id="IPR052905">
    <property type="entry name" value="LD-transpeptidase_YkuD-like"/>
</dbReference>
<comment type="caution">
    <text evidence="10">The sequence shown here is derived from an EMBL/GenBank/DDBJ whole genome shotgun (WGS) entry which is preliminary data.</text>
</comment>
<organism evidence="10 11">
    <name type="scientific">Moellerella wisconsensis ATCC 35017</name>
    <dbReference type="NCBI Taxonomy" id="1354267"/>
    <lineage>
        <taxon>Bacteria</taxon>
        <taxon>Pseudomonadati</taxon>
        <taxon>Pseudomonadota</taxon>
        <taxon>Gammaproteobacteria</taxon>
        <taxon>Enterobacterales</taxon>
        <taxon>Morganellaceae</taxon>
        <taxon>Moellerella</taxon>
    </lineage>
</organism>
<dbReference type="OrthoDB" id="9778545at2"/>
<dbReference type="GO" id="GO:0004180">
    <property type="term" value="F:carboxypeptidase activity"/>
    <property type="evidence" value="ECO:0007669"/>
    <property type="project" value="UniProtKB-ARBA"/>
</dbReference>
<feature type="signal peptide" evidence="8">
    <location>
        <begin position="1"/>
        <end position="26"/>
    </location>
</feature>
<proteinExistence type="inferred from homology"/>
<evidence type="ECO:0000256" key="5">
    <source>
        <dbReference type="ARBA" id="ARBA00022984"/>
    </source>
</evidence>
<dbReference type="InterPro" id="IPR002477">
    <property type="entry name" value="Peptidoglycan-bd-like"/>
</dbReference>
<evidence type="ECO:0000313" key="11">
    <source>
        <dbReference type="Proteomes" id="UP000053226"/>
    </source>
</evidence>
<dbReference type="Pfam" id="PF01471">
    <property type="entry name" value="PG_binding_1"/>
    <property type="match status" value="1"/>
</dbReference>
<sequence length="593" mass="65988">MAKGRVKTLYVSVVFSALLLQFPALAQLERAKIIRSDSVSLTQTEANQTQPVEAKKSVVSTKESLQQLQAALSSGVKPVFAEQLAQIYADRQMQLIWQDETAIQQFQQQLAELALAGFQPQFGEWLVALENNQLNELGRDALLSDAMLGYLHYLSGVKQNGEYWLYRKQPYKISAPTDAQIKPWLTAVKEGHLSEWVNSLTPAHPLYQPMHKALLEQLADEREWPVLTSTSTLKPGQSSDDVIALREILTRYNLLSASQPSSMVAVKADTDAIGNDVINTSEAANSPSSKEANRYDPELVAAVKKFQTMFGLEPDGLIGRGTKVWLNTTPQQKAGLMALNIQRLRIIPASEGTGILVNIPAFTLDFYLNDQSILSSKVIVGRPDRKTPIMSSALNNVVINPPWNVPTSMTRKDIAPRGKQDPSYFSRRGYTVYSGWGNDASVIDPYSINWDEITPSNFPYRIRQAPGPTNSLGRYKFNMPSSDAIYLHDTPNHSLFNLNARAISSGCVRVNKASELASILLGDAGWDQQRIDGKLKQGDTGYVNIPDRIPVYLYYQTAWVEGEQPQYRADIYQYDTSIGAAEKYLPAIKMALH</sequence>
<feature type="active site" description="Nucleophile" evidence="7">
    <location>
        <position position="507"/>
    </location>
</feature>
<dbReference type="InterPro" id="IPR005490">
    <property type="entry name" value="LD_TPept_cat_dom"/>
</dbReference>
<keyword evidence="8" id="KW-0732">Signal</keyword>
<dbReference type="NCBIfam" id="NF007891">
    <property type="entry name" value="PRK10594.1"/>
    <property type="match status" value="1"/>
</dbReference>
<dbReference type="Pfam" id="PF20142">
    <property type="entry name" value="Scaffold"/>
    <property type="match status" value="1"/>
</dbReference>
<dbReference type="UniPathway" id="UPA00219"/>
<dbReference type="RefSeq" id="WP_053908834.1">
    <property type="nucleotide sequence ID" value="NZ_CAWMUS010000026.1"/>
</dbReference>
<name>A0A0N0I9B2_9GAMM</name>
<dbReference type="InterPro" id="IPR045380">
    <property type="entry name" value="LD_TPept_scaffold_dom"/>
</dbReference>
<dbReference type="PROSITE" id="PS52029">
    <property type="entry name" value="LD_TPASE"/>
    <property type="match status" value="1"/>
</dbReference>
<dbReference type="InterPro" id="IPR036365">
    <property type="entry name" value="PGBD-like_sf"/>
</dbReference>
<dbReference type="GO" id="GO:0009252">
    <property type="term" value="P:peptidoglycan biosynthetic process"/>
    <property type="evidence" value="ECO:0007669"/>
    <property type="project" value="UniProtKB-UniPathway"/>
</dbReference>
<dbReference type="GO" id="GO:0008360">
    <property type="term" value="P:regulation of cell shape"/>
    <property type="evidence" value="ECO:0007669"/>
    <property type="project" value="UniProtKB-UniRule"/>
</dbReference>
<comment type="pathway">
    <text evidence="1 7">Cell wall biogenesis; peptidoglycan biosynthesis.</text>
</comment>
<evidence type="ECO:0000256" key="4">
    <source>
        <dbReference type="ARBA" id="ARBA00022960"/>
    </source>
</evidence>